<feature type="transmembrane region" description="Helical" evidence="16">
    <location>
        <begin position="28"/>
        <end position="49"/>
    </location>
</feature>
<keyword evidence="9" id="KW-0349">Heme</keyword>
<dbReference type="UniPathway" id="UPA00223"/>
<keyword evidence="7" id="KW-0813">Transport</keyword>
<name>A0A8J7MAC6_9RHOB</name>
<feature type="transmembrane region" description="Helical" evidence="16">
    <location>
        <begin position="56"/>
        <end position="76"/>
    </location>
</feature>
<evidence type="ECO:0000256" key="12">
    <source>
        <dbReference type="ARBA" id="ARBA00022982"/>
    </source>
</evidence>
<evidence type="ECO:0000256" key="13">
    <source>
        <dbReference type="ARBA" id="ARBA00022989"/>
    </source>
</evidence>
<dbReference type="CDD" id="cd03495">
    <property type="entry name" value="SQR_TypeC_SdhD_like"/>
    <property type="match status" value="1"/>
</dbReference>
<dbReference type="Proteomes" id="UP000655420">
    <property type="component" value="Unassembled WGS sequence"/>
</dbReference>
<evidence type="ECO:0000256" key="5">
    <source>
        <dbReference type="ARBA" id="ARBA00011558"/>
    </source>
</evidence>
<gene>
    <name evidence="17" type="primary">sdhD</name>
    <name evidence="17" type="ORF">H0I76_16040</name>
</gene>
<comment type="cofactor">
    <cofactor evidence="1">
        <name>heme</name>
        <dbReference type="ChEBI" id="CHEBI:30413"/>
    </cofactor>
</comment>
<dbReference type="GO" id="GO:0006099">
    <property type="term" value="P:tricarboxylic acid cycle"/>
    <property type="evidence" value="ECO:0007669"/>
    <property type="project" value="UniProtKB-UniPathway"/>
</dbReference>
<evidence type="ECO:0000256" key="1">
    <source>
        <dbReference type="ARBA" id="ARBA00001971"/>
    </source>
</evidence>
<dbReference type="GO" id="GO:0016020">
    <property type="term" value="C:membrane"/>
    <property type="evidence" value="ECO:0007669"/>
    <property type="project" value="UniProtKB-SubCell"/>
</dbReference>
<dbReference type="GO" id="GO:0046872">
    <property type="term" value="F:metal ion binding"/>
    <property type="evidence" value="ECO:0007669"/>
    <property type="project" value="UniProtKB-KW"/>
</dbReference>
<dbReference type="InterPro" id="IPR014312">
    <property type="entry name" value="Succ_DH_anchor"/>
</dbReference>
<dbReference type="SUPFAM" id="SSF81343">
    <property type="entry name" value="Fumarate reductase respiratory complex transmembrane subunits"/>
    <property type="match status" value="1"/>
</dbReference>
<protein>
    <recommendedName>
        <fullName evidence="6">Succinate dehydrogenase hydrophobic membrane anchor subunit</fullName>
    </recommendedName>
</protein>
<dbReference type="Pfam" id="PF01127">
    <property type="entry name" value="Sdh_cyt"/>
    <property type="match status" value="1"/>
</dbReference>
<comment type="caution">
    <text evidence="17">The sequence shown here is derived from an EMBL/GenBank/DDBJ whole genome shotgun (WGS) entry which is preliminary data.</text>
</comment>
<evidence type="ECO:0000256" key="14">
    <source>
        <dbReference type="ARBA" id="ARBA00023004"/>
    </source>
</evidence>
<evidence type="ECO:0000313" key="18">
    <source>
        <dbReference type="Proteomes" id="UP000655420"/>
    </source>
</evidence>
<comment type="subunit">
    <text evidence="5">Part of an enzyme complex containing four subunits: a flavoprotein, an iron-sulfur protein, plus two membrane-anchoring proteins, SdhC and SdhD.</text>
</comment>
<evidence type="ECO:0000256" key="4">
    <source>
        <dbReference type="ARBA" id="ARBA00005163"/>
    </source>
</evidence>
<organism evidence="17 18">
    <name type="scientific">Thermohalobaculum xanthum</name>
    <dbReference type="NCBI Taxonomy" id="2753746"/>
    <lineage>
        <taxon>Bacteria</taxon>
        <taxon>Pseudomonadati</taxon>
        <taxon>Pseudomonadota</taxon>
        <taxon>Alphaproteobacteria</taxon>
        <taxon>Rhodobacterales</taxon>
        <taxon>Paracoccaceae</taxon>
        <taxon>Thermohalobaculum</taxon>
    </lineage>
</organism>
<dbReference type="NCBIfam" id="TIGR02968">
    <property type="entry name" value="succ_dehyd_anc"/>
    <property type="match status" value="1"/>
</dbReference>
<keyword evidence="11" id="KW-0479">Metal-binding</keyword>
<keyword evidence="18" id="KW-1185">Reference proteome</keyword>
<evidence type="ECO:0000256" key="11">
    <source>
        <dbReference type="ARBA" id="ARBA00022723"/>
    </source>
</evidence>
<dbReference type="InterPro" id="IPR000701">
    <property type="entry name" value="SuccDH_FuR_B_TM-su"/>
</dbReference>
<evidence type="ECO:0000256" key="7">
    <source>
        <dbReference type="ARBA" id="ARBA00022448"/>
    </source>
</evidence>
<accession>A0A8J7MAC6</accession>
<proteinExistence type="predicted"/>
<dbReference type="Gene3D" id="1.20.1300.10">
    <property type="entry name" value="Fumarate reductase/succinate dehydrogenase, transmembrane subunit"/>
    <property type="match status" value="1"/>
</dbReference>
<dbReference type="InterPro" id="IPR034804">
    <property type="entry name" value="SQR/QFR_C/D"/>
</dbReference>
<dbReference type="GO" id="GO:0020037">
    <property type="term" value="F:heme binding"/>
    <property type="evidence" value="ECO:0007669"/>
    <property type="project" value="InterPro"/>
</dbReference>
<dbReference type="EMBL" id="JAEHHL010000010">
    <property type="protein sequence ID" value="MBK0400710.1"/>
    <property type="molecule type" value="Genomic_DNA"/>
</dbReference>
<evidence type="ECO:0000256" key="6">
    <source>
        <dbReference type="ARBA" id="ARBA00019425"/>
    </source>
</evidence>
<keyword evidence="14" id="KW-0408">Iron</keyword>
<sequence length="126" mass="13300">MSFKTPRALATGLGTAHSGTHHWWVQRLSSIALIPLSVLFVIPFAGALGQGHEAVIALYSNPFHAIVAILTIAVAFQHLHQGLQVVIQDYVHHKGWLTAALTGAWMLSGAAGLAGVFAVLKIAFAG</sequence>
<keyword evidence="8" id="KW-0816">Tricarboxylic acid cycle</keyword>
<evidence type="ECO:0000256" key="15">
    <source>
        <dbReference type="ARBA" id="ARBA00023136"/>
    </source>
</evidence>
<dbReference type="AlphaFoldDB" id="A0A8J7MAC6"/>
<keyword evidence="13 16" id="KW-1133">Transmembrane helix</keyword>
<keyword evidence="12" id="KW-0249">Electron transport</keyword>
<evidence type="ECO:0000256" key="3">
    <source>
        <dbReference type="ARBA" id="ARBA00004141"/>
    </source>
</evidence>
<evidence type="ECO:0000313" key="17">
    <source>
        <dbReference type="EMBL" id="MBK0400710.1"/>
    </source>
</evidence>
<comment type="function">
    <text evidence="2">Membrane-anchoring subunit of succinate dehydrogenase (SDH).</text>
</comment>
<evidence type="ECO:0000256" key="16">
    <source>
        <dbReference type="SAM" id="Phobius"/>
    </source>
</evidence>
<evidence type="ECO:0000256" key="8">
    <source>
        <dbReference type="ARBA" id="ARBA00022532"/>
    </source>
</evidence>
<reference evidence="17" key="1">
    <citation type="submission" date="2020-12" db="EMBL/GenBank/DDBJ databases">
        <title>Bacterial taxonomy.</title>
        <authorList>
            <person name="Pan X."/>
        </authorList>
    </citation>
    <scope>NUCLEOTIDE SEQUENCE</scope>
    <source>
        <strain evidence="17">M0105</strain>
    </source>
</reference>
<dbReference type="RefSeq" id="WP_200612045.1">
    <property type="nucleotide sequence ID" value="NZ_JAEHHL010000010.1"/>
</dbReference>
<keyword evidence="15 16" id="KW-0472">Membrane</keyword>
<evidence type="ECO:0000256" key="2">
    <source>
        <dbReference type="ARBA" id="ARBA00004050"/>
    </source>
</evidence>
<keyword evidence="10 16" id="KW-0812">Transmembrane</keyword>
<feature type="transmembrane region" description="Helical" evidence="16">
    <location>
        <begin position="96"/>
        <end position="120"/>
    </location>
</feature>
<comment type="subcellular location">
    <subcellularLocation>
        <location evidence="3">Membrane</location>
        <topology evidence="3">Multi-pass membrane protein</topology>
    </subcellularLocation>
</comment>
<evidence type="ECO:0000256" key="10">
    <source>
        <dbReference type="ARBA" id="ARBA00022692"/>
    </source>
</evidence>
<comment type="pathway">
    <text evidence="4">Carbohydrate metabolism; tricarboxylic acid cycle.</text>
</comment>
<evidence type="ECO:0000256" key="9">
    <source>
        <dbReference type="ARBA" id="ARBA00022617"/>
    </source>
</evidence>